<dbReference type="PANTHER" id="PTHR43491">
    <property type="entry name" value="UDP-N-ACETYL-D-MANNOSAMINE DEHYDROGENASE"/>
    <property type="match status" value="1"/>
</dbReference>
<dbReference type="InterPro" id="IPR028359">
    <property type="entry name" value="UDP_ManNAc/GlcNAc_DH"/>
</dbReference>
<dbReference type="Gene3D" id="1.20.5.100">
    <property type="entry name" value="Cytochrome c1, transmembrane anchor, C-terminal"/>
    <property type="match status" value="1"/>
</dbReference>
<dbReference type="SMART" id="SM00984">
    <property type="entry name" value="UDPG_MGDP_dh_C"/>
    <property type="match status" value="1"/>
</dbReference>
<comment type="caution">
    <text evidence="5">The sequence shown here is derived from an EMBL/GenBank/DDBJ whole genome shotgun (WGS) entry which is preliminary data.</text>
</comment>
<dbReference type="NCBIfam" id="NF008286">
    <property type="entry name" value="PRK11064.1"/>
    <property type="match status" value="1"/>
</dbReference>
<keyword evidence="2" id="KW-0520">NAD</keyword>
<dbReference type="Pfam" id="PF03720">
    <property type="entry name" value="UDPG_MGDP_dh_C"/>
    <property type="match status" value="1"/>
</dbReference>
<comment type="similarity">
    <text evidence="3">Belongs to the UDP-glucose/GDP-mannose dehydrogenase family.</text>
</comment>
<evidence type="ECO:0000256" key="2">
    <source>
        <dbReference type="ARBA" id="ARBA00023027"/>
    </source>
</evidence>
<dbReference type="PANTHER" id="PTHR43491:SF1">
    <property type="entry name" value="UDP-N-ACETYL-D-MANNOSAMINE DEHYDROGENASE"/>
    <property type="match status" value="1"/>
</dbReference>
<dbReference type="InterPro" id="IPR014027">
    <property type="entry name" value="UDP-Glc/GDP-Man_DH_C"/>
</dbReference>
<evidence type="ECO:0000313" key="5">
    <source>
        <dbReference type="EMBL" id="MCQ4615004.1"/>
    </source>
</evidence>
<dbReference type="SUPFAM" id="SSF51735">
    <property type="entry name" value="NAD(P)-binding Rossmann-fold domains"/>
    <property type="match status" value="1"/>
</dbReference>
<dbReference type="GO" id="GO:0089714">
    <property type="term" value="F:UDP-N-acetyl-D-mannosamine dehydrogenase activity"/>
    <property type="evidence" value="ECO:0007669"/>
    <property type="project" value="UniProtKB-EC"/>
</dbReference>
<dbReference type="RefSeq" id="WP_256001314.1">
    <property type="nucleotide sequence ID" value="NZ_JAGPYW010000014.1"/>
</dbReference>
<evidence type="ECO:0000256" key="1">
    <source>
        <dbReference type="ARBA" id="ARBA00023002"/>
    </source>
</evidence>
<gene>
    <name evidence="5" type="primary">wecC</name>
    <name evidence="5" type="ORF">KBX22_09730</name>
</gene>
<dbReference type="InterPro" id="IPR036220">
    <property type="entry name" value="UDP-Glc/GDP-Man_DH_C_sf"/>
</dbReference>
<organism evidence="5 6">
    <name type="scientific">Corynebacterium pseudogenitalium</name>
    <dbReference type="NCBI Taxonomy" id="38303"/>
    <lineage>
        <taxon>Bacteria</taxon>
        <taxon>Bacillati</taxon>
        <taxon>Actinomycetota</taxon>
        <taxon>Actinomycetes</taxon>
        <taxon>Mycobacteriales</taxon>
        <taxon>Corynebacteriaceae</taxon>
        <taxon>Corynebacterium</taxon>
    </lineage>
</organism>
<dbReference type="InterPro" id="IPR036291">
    <property type="entry name" value="NAD(P)-bd_dom_sf"/>
</dbReference>
<dbReference type="InterPro" id="IPR001732">
    <property type="entry name" value="UDP-Glc/GDP-Man_DH_N"/>
</dbReference>
<accession>A0ABD4TRR7</accession>
<protein>
    <submittedName>
        <fullName evidence="5">UDP-N-acetyl-D-mannosamine dehydrogenase</fullName>
        <ecNumber evidence="5">1.1.1.336</ecNumber>
    </submittedName>
</protein>
<dbReference type="InterPro" id="IPR017476">
    <property type="entry name" value="UDP-Glc/GDP-Man"/>
</dbReference>
<sequence length="425" mass="46477">MTADRRDHFDIAVIGLGYIGLPTAAFFASTGLQVFGYDINADRVATIAKGQVPFVEPGFDKLLQNVVESESLTVGTSLQSADVYIISVPTPLSPNKSVDPSYVFEATKSIAPQLRGDELVILESTSPPGLSEQVAEVLVSERSDLTLTPGQAKSIYVAHAPERVLPGKIMEEMTTNARIVGGINPESATRAKALYKRFCKSDVLVTDARTAEMAKLTENAFRDVNIAFANELSIICDDLDIDVWELISLANRHPRVNILQPGPGVGGHCIAVDPWFIVDSSPDHARLIKTSRLVNDSKSAYVLSKINDALTEVDHKSEHPRIGILGITFKPDIDDLRESPALSITRQIALKHPQVHVHVVEPNLTQLPRSLAELPNINLRDLAPTVENSDILVILVDHYQFRLKAKDISQSPCTIDTRGLIANYN</sequence>
<dbReference type="PIRSF" id="PIRSF500136">
    <property type="entry name" value="UDP_ManNAc_DH"/>
    <property type="match status" value="1"/>
</dbReference>
<dbReference type="NCBIfam" id="TIGR03026">
    <property type="entry name" value="NDP-sugDHase"/>
    <property type="match status" value="1"/>
</dbReference>
<name>A0ABD4TRR7_9CORY</name>
<dbReference type="SUPFAM" id="SSF48179">
    <property type="entry name" value="6-phosphogluconate dehydrogenase C-terminal domain-like"/>
    <property type="match status" value="1"/>
</dbReference>
<dbReference type="EC" id="1.1.1.336" evidence="5"/>
<dbReference type="Gene3D" id="3.40.50.720">
    <property type="entry name" value="NAD(P)-binding Rossmann-like Domain"/>
    <property type="match status" value="2"/>
</dbReference>
<keyword evidence="1 5" id="KW-0560">Oxidoreductase</keyword>
<dbReference type="Pfam" id="PF00984">
    <property type="entry name" value="UDPG_MGDP_dh"/>
    <property type="match status" value="1"/>
</dbReference>
<dbReference type="Pfam" id="PF03721">
    <property type="entry name" value="UDPG_MGDP_dh_N"/>
    <property type="match status" value="1"/>
</dbReference>
<reference evidence="5 6" key="1">
    <citation type="submission" date="2021-04" db="EMBL/GenBank/DDBJ databases">
        <title>Corynebacterium genitalium sp. nov. and Corynebacterium genitalium sp. nov., two new species of the genus Corynebacterium.</title>
        <authorList>
            <person name="Jaen-Luchoro D."/>
            <person name="Pinyeiro-Iglesias B."/>
            <person name="Al-Shaer S."/>
            <person name="Karlsson R."/>
            <person name="Gonzales-Siles L."/>
            <person name="Cardew S."/>
            <person name="Jensie-Markopolous S."/>
            <person name="Ohlen M."/>
            <person name="Inganas E."/>
            <person name="Moore E.R.B."/>
        </authorList>
    </citation>
    <scope>NUCLEOTIDE SEQUENCE [LARGE SCALE GENOMIC DNA]</scope>
    <source>
        <strain evidence="5 6">CCUG 55013</strain>
    </source>
</reference>
<dbReference type="AlphaFoldDB" id="A0ABD4TRR7"/>
<dbReference type="SUPFAM" id="SSF52413">
    <property type="entry name" value="UDP-glucose/GDP-mannose dehydrogenase C-terminal domain"/>
    <property type="match status" value="1"/>
</dbReference>
<dbReference type="PIRSF" id="PIRSF000124">
    <property type="entry name" value="UDPglc_GDPman_dh"/>
    <property type="match status" value="1"/>
</dbReference>
<dbReference type="EMBL" id="JAGPYW010000014">
    <property type="protein sequence ID" value="MCQ4615004.1"/>
    <property type="molecule type" value="Genomic_DNA"/>
</dbReference>
<proteinExistence type="inferred from homology"/>
<dbReference type="InterPro" id="IPR008927">
    <property type="entry name" value="6-PGluconate_DH-like_C_sf"/>
</dbReference>
<evidence type="ECO:0000256" key="3">
    <source>
        <dbReference type="PIRNR" id="PIRNR000124"/>
    </source>
</evidence>
<feature type="domain" description="UDP-glucose/GDP-mannose dehydrogenase C-terminal" evidence="4">
    <location>
        <begin position="323"/>
        <end position="423"/>
    </location>
</feature>
<dbReference type="Proteomes" id="UP001205080">
    <property type="component" value="Unassembled WGS sequence"/>
</dbReference>
<evidence type="ECO:0000313" key="6">
    <source>
        <dbReference type="Proteomes" id="UP001205080"/>
    </source>
</evidence>
<evidence type="ECO:0000259" key="4">
    <source>
        <dbReference type="SMART" id="SM00984"/>
    </source>
</evidence>
<dbReference type="InterPro" id="IPR014026">
    <property type="entry name" value="UDP-Glc/GDP-Man_DH_dimer"/>
</dbReference>